<organism evidence="4">
    <name type="scientific">Anaerolinea thermolimosa</name>
    <dbReference type="NCBI Taxonomy" id="229919"/>
    <lineage>
        <taxon>Bacteria</taxon>
        <taxon>Bacillati</taxon>
        <taxon>Chloroflexota</taxon>
        <taxon>Anaerolineae</taxon>
        <taxon>Anaerolineales</taxon>
        <taxon>Anaerolineaceae</taxon>
        <taxon>Anaerolinea</taxon>
    </lineage>
</organism>
<evidence type="ECO:0000259" key="3">
    <source>
        <dbReference type="Pfam" id="PF02952"/>
    </source>
</evidence>
<keyword evidence="1" id="KW-0413">Isomerase</keyword>
<dbReference type="EMBL" id="DSYK01000237">
    <property type="protein sequence ID" value="HGS21134.1"/>
    <property type="molecule type" value="Genomic_DNA"/>
</dbReference>
<name>A0A7C4KGH7_9CHLR</name>
<dbReference type="InterPro" id="IPR009015">
    <property type="entry name" value="Fucose_isomerase_N/cen_sf"/>
</dbReference>
<dbReference type="PANTHER" id="PTHR36120:SF1">
    <property type="entry name" value="L-FUCOSE ISOMERASE C-TERMINAL DOMAIN-CONTAINING PROTEIN"/>
    <property type="match status" value="1"/>
</dbReference>
<dbReference type="InterPro" id="IPR004216">
    <property type="entry name" value="Fuc/Ara_isomerase_C"/>
</dbReference>
<dbReference type="InterPro" id="IPR015888">
    <property type="entry name" value="Fuc_isomerase_C"/>
</dbReference>
<evidence type="ECO:0000256" key="1">
    <source>
        <dbReference type="ARBA" id="ARBA00023235"/>
    </source>
</evidence>
<dbReference type="SUPFAM" id="SSF50443">
    <property type="entry name" value="FucI/AraA C-terminal domain-like"/>
    <property type="match status" value="1"/>
</dbReference>
<feature type="domain" description="L-fucose isomerase C-terminal" evidence="3">
    <location>
        <begin position="416"/>
        <end position="541"/>
    </location>
</feature>
<keyword evidence="2" id="KW-0119">Carbohydrate metabolism</keyword>
<proteinExistence type="predicted"/>
<dbReference type="Pfam" id="PF02952">
    <property type="entry name" value="Fucose_iso_C"/>
    <property type="match status" value="1"/>
</dbReference>
<dbReference type="GO" id="GO:0005737">
    <property type="term" value="C:cytoplasm"/>
    <property type="evidence" value="ECO:0007669"/>
    <property type="project" value="InterPro"/>
</dbReference>
<reference evidence="4" key="1">
    <citation type="journal article" date="2020" name="mSystems">
        <title>Genome- and Community-Level Interaction Insights into Carbon Utilization and Element Cycling Functions of Hydrothermarchaeota in Hydrothermal Sediment.</title>
        <authorList>
            <person name="Zhou Z."/>
            <person name="Liu Y."/>
            <person name="Xu W."/>
            <person name="Pan J."/>
            <person name="Luo Z.H."/>
            <person name="Li M."/>
        </authorList>
    </citation>
    <scope>NUCLEOTIDE SEQUENCE [LARGE SCALE GENOMIC DNA]</scope>
    <source>
        <strain evidence="4">SpSt-573</strain>
    </source>
</reference>
<evidence type="ECO:0000256" key="2">
    <source>
        <dbReference type="ARBA" id="ARBA00023277"/>
    </source>
</evidence>
<dbReference type="PANTHER" id="PTHR36120">
    <property type="entry name" value="FUCOSE ISOMERASE"/>
    <property type="match status" value="1"/>
</dbReference>
<gene>
    <name evidence="4" type="ORF">ENT37_04615</name>
</gene>
<dbReference type="GO" id="GO:0006004">
    <property type="term" value="P:fucose metabolic process"/>
    <property type="evidence" value="ECO:0007669"/>
    <property type="project" value="InterPro"/>
</dbReference>
<protein>
    <recommendedName>
        <fullName evidence="3">L-fucose isomerase C-terminal domain-containing protein</fullName>
    </recommendedName>
</protein>
<evidence type="ECO:0000313" key="4">
    <source>
        <dbReference type="EMBL" id="HGS21134.1"/>
    </source>
</evidence>
<dbReference type="AlphaFoldDB" id="A0A7C4KGH7"/>
<sequence length="546" mass="61125">MNFTKAHWLTFATVPIAPSKKPVNYWITSPVFPLWMLSKNRYAGLLNTVKFLCKAREVFMTPTRIKIGFVPSLRGGWGPVSDWCARMREEGIRALQQIEGLELVFPRPHPEDPSAIVPESGYIPDGVVCNLDHAEAVAEYFFREKVDGIVIGALNFGDERSASKIAELLKVPVMLYATREPPVPEGPSLARISDSYCGTLSIAAGLYRRKLPFHFAGILLADEPAFRHEAETFLRAVAVVKSLKNARIGQIGLRPSGFETVAFDEKSMIQKFGQNVIYLDLADLVLRARDYFDEDPRLAEIAQRTRQSAAQITVAEEWIQKAARLELAIREFWQRARLSAMAMSCWSSIQRMYGISVCAIFGKLTGDGLLTACEADVVGALSMLTQRAASLHQAVPHFIDWTIQHRDHPNRFLAWHCGNAPACLAADPSRTALRSRQDMLGVLPPDPCDDQAGLYQFQLRPGPVTLCRLAEYDGQWKMLIASGEIIPSDETLTGTWAWVQVRDHSLLYRTLVEEGFIHHASLIHGNQRDSLLLACKFLDIRPVIIE</sequence>
<accession>A0A7C4KGH7</accession>
<dbReference type="GO" id="GO:0008736">
    <property type="term" value="F:L-fucose isomerase activity"/>
    <property type="evidence" value="ECO:0007669"/>
    <property type="project" value="InterPro"/>
</dbReference>
<dbReference type="SUPFAM" id="SSF53743">
    <property type="entry name" value="FucI/AraA N-terminal and middle domains"/>
    <property type="match status" value="1"/>
</dbReference>
<comment type="caution">
    <text evidence="4">The sequence shown here is derived from an EMBL/GenBank/DDBJ whole genome shotgun (WGS) entry which is preliminary data.</text>
</comment>